<protein>
    <submittedName>
        <fullName evidence="6">ATP-dependent helicase</fullName>
    </submittedName>
</protein>
<dbReference type="InterPro" id="IPR049730">
    <property type="entry name" value="SNF2/RAD54-like_C"/>
</dbReference>
<evidence type="ECO:0000313" key="7">
    <source>
        <dbReference type="Proteomes" id="UP000185434"/>
    </source>
</evidence>
<dbReference type="KEGG" id="cfk:CFRA_04660"/>
<dbReference type="Pfam" id="PF00176">
    <property type="entry name" value="SNF2-rel_dom"/>
    <property type="match status" value="1"/>
</dbReference>
<dbReference type="InterPro" id="IPR027417">
    <property type="entry name" value="P-loop_NTPase"/>
</dbReference>
<dbReference type="SMART" id="SM00490">
    <property type="entry name" value="HELICc"/>
    <property type="match status" value="1"/>
</dbReference>
<dbReference type="Gene3D" id="3.40.50.300">
    <property type="entry name" value="P-loop containing nucleotide triphosphate hydrolases"/>
    <property type="match status" value="1"/>
</dbReference>
<dbReference type="STRING" id="1437875.CFRA_04660"/>
<organism evidence="6 7">
    <name type="scientific">Corynebacterium frankenforstense DSM 45800</name>
    <dbReference type="NCBI Taxonomy" id="1437875"/>
    <lineage>
        <taxon>Bacteria</taxon>
        <taxon>Bacillati</taxon>
        <taxon>Actinomycetota</taxon>
        <taxon>Actinomycetes</taxon>
        <taxon>Mycobacteriales</taxon>
        <taxon>Corynebacteriaceae</taxon>
        <taxon>Corynebacterium</taxon>
    </lineage>
</organism>
<dbReference type="InterPro" id="IPR001650">
    <property type="entry name" value="Helicase_C-like"/>
</dbReference>
<dbReference type="RefSeq" id="WP_075663649.1">
    <property type="nucleotide sequence ID" value="NZ_CP009247.1"/>
</dbReference>
<dbReference type="CDD" id="cd18012">
    <property type="entry name" value="DEXQc_arch_SWI2_SNF2"/>
    <property type="match status" value="1"/>
</dbReference>
<keyword evidence="1" id="KW-0378">Hydrolase</keyword>
<keyword evidence="6" id="KW-0547">Nucleotide-binding</keyword>
<dbReference type="GO" id="GO:0005509">
    <property type="term" value="F:calcium ion binding"/>
    <property type="evidence" value="ECO:0007669"/>
    <property type="project" value="InterPro"/>
</dbReference>
<dbReference type="InterPro" id="IPR038718">
    <property type="entry name" value="SNF2-like_sf"/>
</dbReference>
<dbReference type="OrthoDB" id="9760715at2"/>
<feature type="coiled-coil region" evidence="2">
    <location>
        <begin position="455"/>
        <end position="511"/>
    </location>
</feature>
<dbReference type="CDD" id="cd18793">
    <property type="entry name" value="SF2_C_SNF"/>
    <property type="match status" value="1"/>
</dbReference>
<dbReference type="EMBL" id="CP009247">
    <property type="protein sequence ID" value="APT88664.1"/>
    <property type="molecule type" value="Genomic_DNA"/>
</dbReference>
<feature type="domain" description="Helicase ATP-binding" evidence="4">
    <location>
        <begin position="582"/>
        <end position="745"/>
    </location>
</feature>
<dbReference type="Proteomes" id="UP000185434">
    <property type="component" value="Chromosome"/>
</dbReference>
<dbReference type="Pfam" id="PF12419">
    <property type="entry name" value="DUF3670"/>
    <property type="match status" value="1"/>
</dbReference>
<dbReference type="Pfam" id="PF00271">
    <property type="entry name" value="Helicase_C"/>
    <property type="match status" value="1"/>
</dbReference>
<feature type="domain" description="EF-hand" evidence="3">
    <location>
        <begin position="496"/>
        <end position="531"/>
    </location>
</feature>
<accession>A0A1L7CS29</accession>
<dbReference type="PANTHER" id="PTHR10799">
    <property type="entry name" value="SNF2/RAD54 HELICASE FAMILY"/>
    <property type="match status" value="1"/>
</dbReference>
<dbReference type="InterPro" id="IPR000330">
    <property type="entry name" value="SNF2_N"/>
</dbReference>
<dbReference type="SUPFAM" id="SSF52540">
    <property type="entry name" value="P-loop containing nucleoside triphosphate hydrolases"/>
    <property type="match status" value="2"/>
</dbReference>
<dbReference type="AlphaFoldDB" id="A0A1L7CS29"/>
<keyword evidence="6" id="KW-0067">ATP-binding</keyword>
<evidence type="ECO:0000313" key="6">
    <source>
        <dbReference type="EMBL" id="APT88664.1"/>
    </source>
</evidence>
<keyword evidence="6" id="KW-0347">Helicase</keyword>
<dbReference type="GO" id="GO:0004386">
    <property type="term" value="F:helicase activity"/>
    <property type="evidence" value="ECO:0007669"/>
    <property type="project" value="UniProtKB-KW"/>
</dbReference>
<dbReference type="InterPro" id="IPR014001">
    <property type="entry name" value="Helicase_ATP-bd"/>
</dbReference>
<dbReference type="PROSITE" id="PS50222">
    <property type="entry name" value="EF_HAND_2"/>
    <property type="match status" value="1"/>
</dbReference>
<proteinExistence type="predicted"/>
<name>A0A1L7CS29_9CORY</name>
<dbReference type="SMART" id="SM00487">
    <property type="entry name" value="DEXDc"/>
    <property type="match status" value="1"/>
</dbReference>
<evidence type="ECO:0000256" key="1">
    <source>
        <dbReference type="ARBA" id="ARBA00022801"/>
    </source>
</evidence>
<dbReference type="GO" id="GO:0005524">
    <property type="term" value="F:ATP binding"/>
    <property type="evidence" value="ECO:0007669"/>
    <property type="project" value="InterPro"/>
</dbReference>
<dbReference type="Gene3D" id="3.40.50.10810">
    <property type="entry name" value="Tandem AAA-ATPase domain"/>
    <property type="match status" value="1"/>
</dbReference>
<evidence type="ECO:0000259" key="3">
    <source>
        <dbReference type="PROSITE" id="PS50222"/>
    </source>
</evidence>
<sequence length="1046" mass="115762">MAKFLLHGLWVQRSGLHLWIEQVAGHRIVVPESVPEGTFPPAVADLLTAASFRHRLRTTLRTPKGREVALTIPTAAYAPAEAMSLLSRLEFLDEPGPAATKAQREAIAPDLMWLVRMYRGLYRFVRAGRVMIKLAYEDNHWYPQWQLAQGLDERGWVAAMTAAAPGVLTVNNRNLDEDITETWPHWIAAAMLADLTEEDDYLDRHDFARSLIESTPVRRGGVGLLNRLNSWKESITSVDVQLVAIVEQPDDSDTENVDPDEALWPVRVQLRSGVGSPQPVRAGHLDRGTLELARDKQARAVKIAPLLDVASYGVDAPRGVSVPVDLYTEAPGEGRVGDWDVYLSTSQVVDFVSRDAARLREHGVTVMLPKAWASFEAHAHLETRESDAAGEGATRRHIGMDKLIDYNWRISVGDTELTDSEMDELVHSKSGLIRLRGQWVLADTSSISRITDYMSELAQRSRTRAKRELERLAAEIERARLSDDPDTDATVARLERELEEAREAFNAAAEDDSGQVTVAELRELALEALAEDPVEITGPDWYTALIGGTGALAEQAPERVELPETVHAELREYQRRGVDWLHWMSRNGLGGVLADDMGLGKTLQLLTLLAVEHARDEATGPTLVVAPTSVVGNWATEARRFTPQLRVVVHHGSHRASGEKFDEMIATHDVVVTSYGIAARDRSLLGAVEWDHVVLDEAQHIKNSATRSAKAVRALPARHRIALTGTPVENHLSEMRSILDFTNPGVLGSASFFRNHFARPIERDQDSAMAERLRRLTAPFILRRLKTDPAVVDDLPEKNEHVVTVAMTAEQAALYTAYVDDVRRRIEDTEGMARRGLVLAALTRIKQICNHPAHFLGDGSAVTLRGHHRSGKVAELVRLLDEAVGGGERMLIFTQYRAFGDLLKPYLSRRLGEDVPFLHGGVSRTGRAKMVERFQSPDGPAAMILSLKAGGTGLNLTAASVVVHMDRWWNPAVENQATDRAYRIGQRKDVTVYKMITAGTLEESIQDILDGKTQLAGAVIGEGEGWITELDPDQLAELMSYRGTGE</sequence>
<feature type="domain" description="Helicase C-terminal" evidence="5">
    <location>
        <begin position="875"/>
        <end position="1031"/>
    </location>
</feature>
<dbReference type="InterPro" id="IPR022138">
    <property type="entry name" value="DUF3670"/>
</dbReference>
<reference evidence="6 7" key="1">
    <citation type="submission" date="2014-08" db="EMBL/GenBank/DDBJ databases">
        <title>Complete genome sequence of Corynebacterium frankenforstense ST18(T) (=DSM 45800(T)), isolated from raw cow milk.</title>
        <authorList>
            <person name="Ruckert C."/>
            <person name="Albersmeier A."/>
            <person name="Winkler A."/>
            <person name="Lipski A."/>
            <person name="Kalinowski J."/>
        </authorList>
    </citation>
    <scope>NUCLEOTIDE SEQUENCE [LARGE SCALE GENOMIC DNA]</scope>
    <source>
        <strain evidence="6 7">ST18</strain>
    </source>
</reference>
<dbReference type="InterPro" id="IPR002048">
    <property type="entry name" value="EF_hand_dom"/>
</dbReference>
<dbReference type="PROSITE" id="PS51194">
    <property type="entry name" value="HELICASE_CTER"/>
    <property type="match status" value="1"/>
</dbReference>
<gene>
    <name evidence="6" type="ORF">CFRA_04660</name>
</gene>
<dbReference type="PROSITE" id="PS51192">
    <property type="entry name" value="HELICASE_ATP_BIND_1"/>
    <property type="match status" value="1"/>
</dbReference>
<evidence type="ECO:0000256" key="2">
    <source>
        <dbReference type="SAM" id="Coils"/>
    </source>
</evidence>
<keyword evidence="7" id="KW-1185">Reference proteome</keyword>
<evidence type="ECO:0000259" key="5">
    <source>
        <dbReference type="PROSITE" id="PS51194"/>
    </source>
</evidence>
<keyword evidence="2" id="KW-0175">Coiled coil</keyword>
<evidence type="ECO:0000259" key="4">
    <source>
        <dbReference type="PROSITE" id="PS51192"/>
    </source>
</evidence>
<dbReference type="GO" id="GO:0016787">
    <property type="term" value="F:hydrolase activity"/>
    <property type="evidence" value="ECO:0007669"/>
    <property type="project" value="UniProtKB-KW"/>
</dbReference>